<dbReference type="InterPro" id="IPR012338">
    <property type="entry name" value="Beta-lactam/transpept-like"/>
</dbReference>
<keyword evidence="2 3" id="KW-0378">Hydrolase</keyword>
<dbReference type="PROSITE" id="PS51257">
    <property type="entry name" value="PROKAR_LIPOPROTEIN"/>
    <property type="match status" value="1"/>
</dbReference>
<dbReference type="InterPro" id="IPR000667">
    <property type="entry name" value="Peptidase_S13"/>
</dbReference>
<dbReference type="Proteomes" id="UP001357452">
    <property type="component" value="Unassembled WGS sequence"/>
</dbReference>
<dbReference type="PRINTS" id="PR00922">
    <property type="entry name" value="DADACBPTASE3"/>
</dbReference>
<dbReference type="PANTHER" id="PTHR30023">
    <property type="entry name" value="D-ALANYL-D-ALANINE CARBOXYPEPTIDASE"/>
    <property type="match status" value="1"/>
</dbReference>
<keyword evidence="4" id="KW-1185">Reference proteome</keyword>
<dbReference type="Pfam" id="PF02113">
    <property type="entry name" value="Peptidase_S13"/>
    <property type="match status" value="1"/>
</dbReference>
<keyword evidence="3" id="KW-0121">Carboxypeptidase</keyword>
<dbReference type="PANTHER" id="PTHR30023:SF0">
    <property type="entry name" value="PENICILLIN-SENSITIVE CARBOXYPEPTIDASE A"/>
    <property type="match status" value="1"/>
</dbReference>
<dbReference type="SUPFAM" id="SSF56601">
    <property type="entry name" value="beta-lactamase/transpeptidase-like"/>
    <property type="match status" value="1"/>
</dbReference>
<accession>A0ABU7REE7</accession>
<proteinExistence type="inferred from homology"/>
<evidence type="ECO:0000313" key="4">
    <source>
        <dbReference type="Proteomes" id="UP001357452"/>
    </source>
</evidence>
<dbReference type="RefSeq" id="WP_330973784.1">
    <property type="nucleotide sequence ID" value="NZ_JAZGLY010000002.1"/>
</dbReference>
<comment type="similarity">
    <text evidence="1">Belongs to the peptidase S13 family.</text>
</comment>
<gene>
    <name evidence="3" type="ORF">V2H41_03730</name>
</gene>
<name>A0ABU7REE7_9BACT</name>
<sequence length="443" mass="50347">MIHARLFQWICSLGLILLVSCNVQKQIAKGPAKELLSAKGMANAHVGISIYDPQTGKFIFNHNSDKYFVPASNTKIPTCYAAMKYLKDSLVGLEVSEYADKLVVRGTGDPTLLDPEFSNQPVFDFLMKAEKPIYAATDSIKTTAWGSGWSWGDYDASYMPERSALPIYCNLVWFYGKQQDGTLRYFPRNTDSNLYWQIETIGNKSNLTNVTRRLRNNSYRLYLNGDADKEIRVPFITNKKLGWQLLADTLKKPIHFLNDATEIRGQANRYVVYSQPLDSMLQLLMHRSDNFFAEQTLLMVSRAVLGTMSDADIIKYILEHDFKDLPQKPRWADGSGLSRYNLFTPEDFVAILHKMQQEFGMERLKVIFPTGGEGTLSSYYLDAQNKIFAKTGTLSGVVALSGYIFVESGKQLIFSILVNNHHASATEVRKAVERFLRSVYRKY</sequence>
<dbReference type="Gene3D" id="3.40.710.10">
    <property type="entry name" value="DD-peptidase/beta-lactamase superfamily"/>
    <property type="match status" value="2"/>
</dbReference>
<dbReference type="EC" id="3.4.16.4" evidence="3"/>
<dbReference type="EMBL" id="JAZGLY010000002">
    <property type="protein sequence ID" value="MEE6186375.1"/>
    <property type="molecule type" value="Genomic_DNA"/>
</dbReference>
<reference evidence="3 4" key="1">
    <citation type="submission" date="2024-01" db="EMBL/GenBank/DDBJ databases">
        <title>Niabella digestum sp. nov., isolated from waste digestion system.</title>
        <authorList>
            <person name="Zhang L."/>
        </authorList>
    </citation>
    <scope>NUCLEOTIDE SEQUENCE [LARGE SCALE GENOMIC DNA]</scope>
    <source>
        <strain evidence="3 4">A18</strain>
    </source>
</reference>
<evidence type="ECO:0000313" key="3">
    <source>
        <dbReference type="EMBL" id="MEE6186375.1"/>
    </source>
</evidence>
<evidence type="ECO:0000256" key="1">
    <source>
        <dbReference type="ARBA" id="ARBA00006096"/>
    </source>
</evidence>
<protein>
    <submittedName>
        <fullName evidence="3">D-alanyl-D-alanine carboxypeptidase</fullName>
        <ecNumber evidence="3">3.4.16.4</ecNumber>
    </submittedName>
</protein>
<keyword evidence="3" id="KW-0645">Protease</keyword>
<organism evidence="3 4">
    <name type="scientific">Niabella digestorum</name>
    <dbReference type="NCBI Taxonomy" id="3117701"/>
    <lineage>
        <taxon>Bacteria</taxon>
        <taxon>Pseudomonadati</taxon>
        <taxon>Bacteroidota</taxon>
        <taxon>Chitinophagia</taxon>
        <taxon>Chitinophagales</taxon>
        <taxon>Chitinophagaceae</taxon>
        <taxon>Niabella</taxon>
    </lineage>
</organism>
<comment type="caution">
    <text evidence="3">The sequence shown here is derived from an EMBL/GenBank/DDBJ whole genome shotgun (WGS) entry which is preliminary data.</text>
</comment>
<dbReference type="GO" id="GO:0009002">
    <property type="term" value="F:serine-type D-Ala-D-Ala carboxypeptidase activity"/>
    <property type="evidence" value="ECO:0007669"/>
    <property type="project" value="UniProtKB-EC"/>
</dbReference>
<evidence type="ECO:0000256" key="2">
    <source>
        <dbReference type="ARBA" id="ARBA00022801"/>
    </source>
</evidence>